<dbReference type="RefSeq" id="WP_101537623.1">
    <property type="nucleotide sequence ID" value="NZ_MXAV01000027.1"/>
</dbReference>
<organism evidence="1 2">
    <name type="scientific">Acidithiobacillus marinus</name>
    <dbReference type="NCBI Taxonomy" id="187490"/>
    <lineage>
        <taxon>Bacteria</taxon>
        <taxon>Pseudomonadati</taxon>
        <taxon>Pseudomonadota</taxon>
        <taxon>Acidithiobacillia</taxon>
        <taxon>Acidithiobacillales</taxon>
        <taxon>Acidithiobacillaceae</taxon>
        <taxon>Acidithiobacillus</taxon>
    </lineage>
</organism>
<gene>
    <name evidence="1" type="ORF">B1757_06880</name>
</gene>
<name>A0A2I1DMC3_9PROT</name>
<evidence type="ECO:0000313" key="1">
    <source>
        <dbReference type="EMBL" id="PKY11029.1"/>
    </source>
</evidence>
<dbReference type="InParanoid" id="A0A2I1DMC3"/>
<dbReference type="EMBL" id="MXAV01000027">
    <property type="protein sequence ID" value="PKY11029.1"/>
    <property type="molecule type" value="Genomic_DNA"/>
</dbReference>
<reference evidence="1 2" key="1">
    <citation type="submission" date="2017-03" db="EMBL/GenBank/DDBJ databases">
        <title>Draft genime sequence of the acidophilic sulfur-oxidizing bacterium Acidithiobacillus sp. SH, isolated from seawater.</title>
        <authorList>
            <person name="Sharmin S."/>
            <person name="Tokuhisa M."/>
            <person name="Kanao T."/>
            <person name="Kamimura K."/>
        </authorList>
    </citation>
    <scope>NUCLEOTIDE SEQUENCE [LARGE SCALE GENOMIC DNA]</scope>
    <source>
        <strain evidence="1 2">SH</strain>
    </source>
</reference>
<evidence type="ECO:0000313" key="2">
    <source>
        <dbReference type="Proteomes" id="UP000234329"/>
    </source>
</evidence>
<sequence>MIYSLKAPLALYMALREAQVPPELAKRAVDALAADFLAVAAQQNAVENPPKKEAERLRSI</sequence>
<comment type="caution">
    <text evidence="1">The sequence shown here is derived from an EMBL/GenBank/DDBJ whole genome shotgun (WGS) entry which is preliminary data.</text>
</comment>
<keyword evidence="2" id="KW-1185">Reference proteome</keyword>
<protein>
    <submittedName>
        <fullName evidence="1">Uncharacterized protein</fullName>
    </submittedName>
</protein>
<accession>A0A2I1DMC3</accession>
<dbReference type="Proteomes" id="UP000234329">
    <property type="component" value="Unassembled WGS sequence"/>
</dbReference>
<proteinExistence type="predicted"/>
<dbReference type="AlphaFoldDB" id="A0A2I1DMC3"/>